<keyword evidence="15" id="KW-1185">Reference proteome</keyword>
<gene>
    <name evidence="13" type="primary">hisE</name>
    <name evidence="14" type="ORF">SAMN05428998_104165</name>
</gene>
<keyword evidence="7 13" id="KW-0963">Cytoplasm</keyword>
<evidence type="ECO:0000256" key="7">
    <source>
        <dbReference type="ARBA" id="ARBA00022490"/>
    </source>
</evidence>
<dbReference type="FunFam" id="1.10.287.1080:FF:000002">
    <property type="entry name" value="Histidine biosynthesis bifunctional protein HisIE"/>
    <property type="match status" value="1"/>
</dbReference>
<evidence type="ECO:0000256" key="2">
    <source>
        <dbReference type="ARBA" id="ARBA00004496"/>
    </source>
</evidence>
<dbReference type="CDD" id="cd11534">
    <property type="entry name" value="NTP-PPase_HisIE_like"/>
    <property type="match status" value="1"/>
</dbReference>
<dbReference type="PANTHER" id="PTHR42945">
    <property type="entry name" value="HISTIDINE BIOSYNTHESIS BIFUNCTIONAL PROTEIN"/>
    <property type="match status" value="1"/>
</dbReference>
<dbReference type="UniPathway" id="UPA00031">
    <property type="reaction ID" value="UER00007"/>
</dbReference>
<keyword evidence="9 13" id="KW-0547">Nucleotide-binding</keyword>
<protein>
    <recommendedName>
        <fullName evidence="6 13">Phosphoribosyl-ATP pyrophosphatase</fullName>
        <shortName evidence="13">PRA-PH</shortName>
        <ecNumber evidence="5 13">3.6.1.31</ecNumber>
    </recommendedName>
</protein>
<dbReference type="GO" id="GO:0005524">
    <property type="term" value="F:ATP binding"/>
    <property type="evidence" value="ECO:0007669"/>
    <property type="project" value="UniProtKB-KW"/>
</dbReference>
<sequence>MTGETAEVLERLFATIESRKGADPASSYTAKLFAKGPNKIAQKVGEEAVETVIAATAEGRESLAAESADLLYHLLVLWAAHGLRPEEVWAKLAAREGTSGIAEKAARKGS</sequence>
<evidence type="ECO:0000313" key="15">
    <source>
        <dbReference type="Proteomes" id="UP000192917"/>
    </source>
</evidence>
<evidence type="ECO:0000256" key="4">
    <source>
        <dbReference type="ARBA" id="ARBA00009392"/>
    </source>
</evidence>
<dbReference type="SUPFAM" id="SSF101386">
    <property type="entry name" value="all-alpha NTP pyrophosphatases"/>
    <property type="match status" value="1"/>
</dbReference>
<evidence type="ECO:0000256" key="9">
    <source>
        <dbReference type="ARBA" id="ARBA00022741"/>
    </source>
</evidence>
<comment type="similarity">
    <text evidence="4 13">Belongs to the PRA-PH family.</text>
</comment>
<dbReference type="GO" id="GO:0004636">
    <property type="term" value="F:phosphoribosyl-ATP diphosphatase activity"/>
    <property type="evidence" value="ECO:0007669"/>
    <property type="project" value="UniProtKB-UniRule"/>
</dbReference>
<organism evidence="14 15">
    <name type="scientific">Tistlia consotensis USBA 355</name>
    <dbReference type="NCBI Taxonomy" id="560819"/>
    <lineage>
        <taxon>Bacteria</taxon>
        <taxon>Pseudomonadati</taxon>
        <taxon>Pseudomonadota</taxon>
        <taxon>Alphaproteobacteria</taxon>
        <taxon>Rhodospirillales</taxon>
        <taxon>Rhodovibrionaceae</taxon>
        <taxon>Tistlia</taxon>
    </lineage>
</organism>
<comment type="pathway">
    <text evidence="3 13">Amino-acid biosynthesis; L-histidine biosynthesis; L-histidine from 5-phospho-alpha-D-ribose 1-diphosphate: step 2/9.</text>
</comment>
<dbReference type="NCBIfam" id="NF001613">
    <property type="entry name" value="PRK00400.1-5"/>
    <property type="match status" value="1"/>
</dbReference>
<dbReference type="GO" id="GO:0005737">
    <property type="term" value="C:cytoplasm"/>
    <property type="evidence" value="ECO:0007669"/>
    <property type="project" value="UniProtKB-SubCell"/>
</dbReference>
<evidence type="ECO:0000256" key="10">
    <source>
        <dbReference type="ARBA" id="ARBA00022801"/>
    </source>
</evidence>
<dbReference type="HAMAP" id="MF_01020">
    <property type="entry name" value="HisE"/>
    <property type="match status" value="1"/>
</dbReference>
<dbReference type="RefSeq" id="WP_085121867.1">
    <property type="nucleotide sequence ID" value="NZ_FWZX01000004.1"/>
</dbReference>
<dbReference type="Gene3D" id="1.10.287.1080">
    <property type="entry name" value="MazG-like"/>
    <property type="match status" value="1"/>
</dbReference>
<name>A0A1Y6BFR6_9PROT</name>
<keyword evidence="11 13" id="KW-0067">ATP-binding</keyword>
<dbReference type="AlphaFoldDB" id="A0A1Y6BFR6"/>
<evidence type="ECO:0000256" key="11">
    <source>
        <dbReference type="ARBA" id="ARBA00022840"/>
    </source>
</evidence>
<dbReference type="STRING" id="560819.SAMN05428998_104165"/>
<dbReference type="InterPro" id="IPR021130">
    <property type="entry name" value="PRib-ATP_PPHydrolase-like"/>
</dbReference>
<dbReference type="EC" id="3.6.1.31" evidence="5 13"/>
<reference evidence="14 15" key="1">
    <citation type="submission" date="2017-04" db="EMBL/GenBank/DDBJ databases">
        <authorList>
            <person name="Afonso C.L."/>
            <person name="Miller P.J."/>
            <person name="Scott M.A."/>
            <person name="Spackman E."/>
            <person name="Goraichik I."/>
            <person name="Dimitrov K.M."/>
            <person name="Suarez D.L."/>
            <person name="Swayne D.E."/>
        </authorList>
    </citation>
    <scope>NUCLEOTIDE SEQUENCE [LARGE SCALE GENOMIC DNA]</scope>
    <source>
        <strain evidence="14 15">USBA 355</strain>
    </source>
</reference>
<keyword evidence="10 13" id="KW-0378">Hydrolase</keyword>
<dbReference type="EMBL" id="FWZX01000004">
    <property type="protein sequence ID" value="SMF08808.1"/>
    <property type="molecule type" value="Genomic_DNA"/>
</dbReference>
<comment type="subcellular location">
    <subcellularLocation>
        <location evidence="2 13">Cytoplasm</location>
    </subcellularLocation>
</comment>
<dbReference type="Proteomes" id="UP000192917">
    <property type="component" value="Unassembled WGS sequence"/>
</dbReference>
<dbReference type="PANTHER" id="PTHR42945:SF9">
    <property type="entry name" value="HISTIDINE BIOSYNTHESIS BIFUNCTIONAL PROTEIN HISIE"/>
    <property type="match status" value="1"/>
</dbReference>
<evidence type="ECO:0000256" key="6">
    <source>
        <dbReference type="ARBA" id="ARBA00013336"/>
    </source>
</evidence>
<dbReference type="InterPro" id="IPR008179">
    <property type="entry name" value="HisE"/>
</dbReference>
<evidence type="ECO:0000313" key="14">
    <source>
        <dbReference type="EMBL" id="SMF08808.1"/>
    </source>
</evidence>
<comment type="catalytic activity">
    <reaction evidence="1 13">
        <text>1-(5-phospho-beta-D-ribosyl)-ATP + H2O = 1-(5-phospho-beta-D-ribosyl)-5'-AMP + diphosphate + H(+)</text>
        <dbReference type="Rhea" id="RHEA:22828"/>
        <dbReference type="ChEBI" id="CHEBI:15377"/>
        <dbReference type="ChEBI" id="CHEBI:15378"/>
        <dbReference type="ChEBI" id="CHEBI:33019"/>
        <dbReference type="ChEBI" id="CHEBI:59457"/>
        <dbReference type="ChEBI" id="CHEBI:73183"/>
        <dbReference type="EC" id="3.6.1.31"/>
    </reaction>
</comment>
<keyword evidence="8 13" id="KW-0028">Amino-acid biosynthesis</keyword>
<dbReference type="NCBIfam" id="TIGR03188">
    <property type="entry name" value="histidine_hisI"/>
    <property type="match status" value="1"/>
</dbReference>
<evidence type="ECO:0000256" key="5">
    <source>
        <dbReference type="ARBA" id="ARBA00012414"/>
    </source>
</evidence>
<dbReference type="NCBIfam" id="NF001611">
    <property type="entry name" value="PRK00400.1-3"/>
    <property type="match status" value="1"/>
</dbReference>
<keyword evidence="12 13" id="KW-0368">Histidine biosynthesis</keyword>
<dbReference type="GO" id="GO:0000105">
    <property type="term" value="P:L-histidine biosynthetic process"/>
    <property type="evidence" value="ECO:0007669"/>
    <property type="project" value="UniProtKB-UniRule"/>
</dbReference>
<proteinExistence type="inferred from homology"/>
<evidence type="ECO:0000256" key="3">
    <source>
        <dbReference type="ARBA" id="ARBA00005204"/>
    </source>
</evidence>
<dbReference type="Pfam" id="PF01503">
    <property type="entry name" value="PRA-PH"/>
    <property type="match status" value="1"/>
</dbReference>
<evidence type="ECO:0000256" key="13">
    <source>
        <dbReference type="HAMAP-Rule" id="MF_01020"/>
    </source>
</evidence>
<evidence type="ECO:0000256" key="8">
    <source>
        <dbReference type="ARBA" id="ARBA00022605"/>
    </source>
</evidence>
<accession>A0A1Y6BFR6</accession>
<evidence type="ECO:0000256" key="12">
    <source>
        <dbReference type="ARBA" id="ARBA00023102"/>
    </source>
</evidence>
<evidence type="ECO:0000256" key="1">
    <source>
        <dbReference type="ARBA" id="ARBA00001460"/>
    </source>
</evidence>